<dbReference type="OrthoDB" id="9772609at2"/>
<evidence type="ECO:0000256" key="6">
    <source>
        <dbReference type="ARBA" id="ARBA00023136"/>
    </source>
</evidence>
<feature type="transmembrane region" description="Helical" evidence="7">
    <location>
        <begin position="243"/>
        <end position="264"/>
    </location>
</feature>
<dbReference type="AlphaFoldDB" id="A0A3G9J366"/>
<name>A0A3G9J366_9BACL</name>
<evidence type="ECO:0000313" key="9">
    <source>
        <dbReference type="Proteomes" id="UP000275368"/>
    </source>
</evidence>
<feature type="transmembrane region" description="Helical" evidence="7">
    <location>
        <begin position="143"/>
        <end position="164"/>
    </location>
</feature>
<organism evidence="8 9">
    <name type="scientific">Paenibacillus baekrokdamisoli</name>
    <dbReference type="NCBI Taxonomy" id="1712516"/>
    <lineage>
        <taxon>Bacteria</taxon>
        <taxon>Bacillati</taxon>
        <taxon>Bacillota</taxon>
        <taxon>Bacilli</taxon>
        <taxon>Bacillales</taxon>
        <taxon>Paenibacillaceae</taxon>
        <taxon>Paenibacillus</taxon>
    </lineage>
</organism>
<dbReference type="PROSITE" id="PS50928">
    <property type="entry name" value="ABC_TM1"/>
    <property type="match status" value="1"/>
</dbReference>
<evidence type="ECO:0000256" key="7">
    <source>
        <dbReference type="RuleBase" id="RU363032"/>
    </source>
</evidence>
<feature type="transmembrane region" description="Helical" evidence="7">
    <location>
        <begin position="12"/>
        <end position="35"/>
    </location>
</feature>
<evidence type="ECO:0000256" key="5">
    <source>
        <dbReference type="ARBA" id="ARBA00022989"/>
    </source>
</evidence>
<dbReference type="EMBL" id="AP019308">
    <property type="protein sequence ID" value="BBH19153.1"/>
    <property type="molecule type" value="Genomic_DNA"/>
</dbReference>
<protein>
    <submittedName>
        <fullName evidence="8">Sugar ABC transporter permease</fullName>
    </submittedName>
</protein>
<keyword evidence="9" id="KW-1185">Reference proteome</keyword>
<accession>A0A3G9J366</accession>
<dbReference type="InterPro" id="IPR000515">
    <property type="entry name" value="MetI-like"/>
</dbReference>
<evidence type="ECO:0000256" key="2">
    <source>
        <dbReference type="ARBA" id="ARBA00022448"/>
    </source>
</evidence>
<reference evidence="8 9" key="1">
    <citation type="submission" date="2018-11" db="EMBL/GenBank/DDBJ databases">
        <title>Complete genome sequence of Paenibacillus baekrokdamisoli strain KCTC 33723.</title>
        <authorList>
            <person name="Kang S.W."/>
            <person name="Lee K.C."/>
            <person name="Kim K.K."/>
            <person name="Kim J.S."/>
            <person name="Kim D.S."/>
            <person name="Ko S.H."/>
            <person name="Yang S.H."/>
            <person name="Lee J.S."/>
        </authorList>
    </citation>
    <scope>NUCLEOTIDE SEQUENCE [LARGE SCALE GENOMIC DNA]</scope>
    <source>
        <strain evidence="8 9">KCTC 33723</strain>
    </source>
</reference>
<dbReference type="KEGG" id="pbk:Back11_04980"/>
<keyword evidence="5 7" id="KW-1133">Transmembrane helix</keyword>
<dbReference type="CDD" id="cd06261">
    <property type="entry name" value="TM_PBP2"/>
    <property type="match status" value="1"/>
</dbReference>
<dbReference type="InterPro" id="IPR035906">
    <property type="entry name" value="MetI-like_sf"/>
</dbReference>
<gene>
    <name evidence="8" type="ORF">Back11_04980</name>
</gene>
<dbReference type="PANTHER" id="PTHR43744:SF12">
    <property type="entry name" value="ABC TRANSPORTER PERMEASE PROTEIN MG189-RELATED"/>
    <property type="match status" value="1"/>
</dbReference>
<comment type="subcellular location">
    <subcellularLocation>
        <location evidence="1 7">Cell membrane</location>
        <topology evidence="1 7">Multi-pass membrane protein</topology>
    </subcellularLocation>
</comment>
<dbReference type="Gene3D" id="1.10.3720.10">
    <property type="entry name" value="MetI-like"/>
    <property type="match status" value="1"/>
</dbReference>
<proteinExistence type="inferred from homology"/>
<feature type="transmembrane region" description="Helical" evidence="7">
    <location>
        <begin position="185"/>
        <end position="210"/>
    </location>
</feature>
<dbReference type="Proteomes" id="UP000275368">
    <property type="component" value="Chromosome"/>
</dbReference>
<evidence type="ECO:0000256" key="1">
    <source>
        <dbReference type="ARBA" id="ARBA00004651"/>
    </source>
</evidence>
<feature type="transmembrane region" description="Helical" evidence="7">
    <location>
        <begin position="105"/>
        <end position="123"/>
    </location>
</feature>
<feature type="transmembrane region" description="Helical" evidence="7">
    <location>
        <begin position="73"/>
        <end position="98"/>
    </location>
</feature>
<dbReference type="RefSeq" id="WP_125653541.1">
    <property type="nucleotide sequence ID" value="NZ_AP019308.1"/>
</dbReference>
<dbReference type="GO" id="GO:0005886">
    <property type="term" value="C:plasma membrane"/>
    <property type="evidence" value="ECO:0007669"/>
    <property type="project" value="UniProtKB-SubCell"/>
</dbReference>
<dbReference type="Pfam" id="PF00528">
    <property type="entry name" value="BPD_transp_1"/>
    <property type="match status" value="1"/>
</dbReference>
<sequence length="279" mass="31671">MQSYTGLRKNKLNAFVEIILFIISLIFLYPVYYMIEASVKPAKDFYTPLQLPTSIIWDNYTAVFNKVNVWNGFMNSLLICAGTLAIVVAFCSMGGYVISRLNHRFFKLIFFIFLSGMIIPLQTSMIPLFKLALLFDLMNTRTLMVLIYTAGTIPLATMLYVGYTKNIPIELEDAAFIDGSSRTRMFWRIIFPLLLPATGTLVVISLFGFWNDFITPLIFMQDQNKMTLIMQIYRFKGAHSVEYGPIFALCALATVPLVIIFVFIQKYLIKGITAGAIKG</sequence>
<keyword evidence="2 7" id="KW-0813">Transport</keyword>
<keyword evidence="6 7" id="KW-0472">Membrane</keyword>
<evidence type="ECO:0000256" key="4">
    <source>
        <dbReference type="ARBA" id="ARBA00022692"/>
    </source>
</evidence>
<evidence type="ECO:0000313" key="8">
    <source>
        <dbReference type="EMBL" id="BBH19153.1"/>
    </source>
</evidence>
<dbReference type="PANTHER" id="PTHR43744">
    <property type="entry name" value="ABC TRANSPORTER PERMEASE PROTEIN MG189-RELATED-RELATED"/>
    <property type="match status" value="1"/>
</dbReference>
<evidence type="ECO:0000256" key="3">
    <source>
        <dbReference type="ARBA" id="ARBA00022475"/>
    </source>
</evidence>
<keyword evidence="3" id="KW-1003">Cell membrane</keyword>
<keyword evidence="4 7" id="KW-0812">Transmembrane</keyword>
<dbReference type="SUPFAM" id="SSF161098">
    <property type="entry name" value="MetI-like"/>
    <property type="match status" value="1"/>
</dbReference>
<comment type="similarity">
    <text evidence="7">Belongs to the binding-protein-dependent transport system permease family.</text>
</comment>
<dbReference type="GO" id="GO:0055085">
    <property type="term" value="P:transmembrane transport"/>
    <property type="evidence" value="ECO:0007669"/>
    <property type="project" value="InterPro"/>
</dbReference>